<feature type="domain" description="Integrase catalytic" evidence="1">
    <location>
        <begin position="1"/>
        <end position="101"/>
    </location>
</feature>
<dbReference type="Gene3D" id="3.30.420.10">
    <property type="entry name" value="Ribonuclease H-like superfamily/Ribonuclease H"/>
    <property type="match status" value="1"/>
</dbReference>
<dbReference type="InterPro" id="IPR053392">
    <property type="entry name" value="Transposase_IS30-like"/>
</dbReference>
<gene>
    <name evidence="2" type="ORF">QS748_05430</name>
</gene>
<dbReference type="Proteomes" id="UP001178148">
    <property type="component" value="Unassembled WGS sequence"/>
</dbReference>
<sequence length="123" mass="14048">MLRPYNIICKTVTLDNGGEFSCHASTAQSLSCQIYFAKPYHSWQRGLNEDTNGLLRRFFPKGMKIGDVSKNKIDEAQFLINIRPRKALNYFSPIEFLSGKCIGYCGNLGDASRKREKGYSMFY</sequence>
<dbReference type="PANTHER" id="PTHR10948">
    <property type="entry name" value="TRANSPOSASE"/>
    <property type="match status" value="1"/>
</dbReference>
<dbReference type="GO" id="GO:0004803">
    <property type="term" value="F:transposase activity"/>
    <property type="evidence" value="ECO:0007669"/>
    <property type="project" value="TreeGrafter"/>
</dbReference>
<evidence type="ECO:0000313" key="2">
    <source>
        <dbReference type="EMBL" id="MDP0588653.1"/>
    </source>
</evidence>
<comment type="caution">
    <text evidence="2">The sequence shown here is derived from an EMBL/GenBank/DDBJ whole genome shotgun (WGS) entry which is preliminary data.</text>
</comment>
<dbReference type="InterPro" id="IPR036397">
    <property type="entry name" value="RNaseH_sf"/>
</dbReference>
<evidence type="ECO:0000313" key="3">
    <source>
        <dbReference type="Proteomes" id="UP001178148"/>
    </source>
</evidence>
<accession>A0AA90NL13</accession>
<dbReference type="AlphaFoldDB" id="A0AA90NL13"/>
<dbReference type="PANTHER" id="PTHR10948:SF23">
    <property type="entry name" value="TRANSPOSASE INSI FOR INSERTION SEQUENCE ELEMENT IS30A-RELATED"/>
    <property type="match status" value="1"/>
</dbReference>
<dbReference type="InterPro" id="IPR001584">
    <property type="entry name" value="Integrase_cat-core"/>
</dbReference>
<dbReference type="GO" id="GO:0015074">
    <property type="term" value="P:DNA integration"/>
    <property type="evidence" value="ECO:0007669"/>
    <property type="project" value="InterPro"/>
</dbReference>
<dbReference type="GO" id="GO:0032196">
    <property type="term" value="P:transposition"/>
    <property type="evidence" value="ECO:0007669"/>
    <property type="project" value="TreeGrafter"/>
</dbReference>
<dbReference type="SUPFAM" id="SSF53098">
    <property type="entry name" value="Ribonuclease H-like"/>
    <property type="match status" value="1"/>
</dbReference>
<reference evidence="2 3" key="1">
    <citation type="journal article" date="2023" name="bioRxiv">
        <title>An intranuclear bacterial parasite of deep-sea mussels expresses apoptosis inhibitors acquired from its host.</title>
        <authorList>
            <person name="Gonzalez Porras M.A."/>
            <person name="Assie A."/>
            <person name="Tietjen M."/>
            <person name="Violette M."/>
            <person name="Kleiner M."/>
            <person name="Gruber-Vodicka H."/>
            <person name="Dubilier N."/>
            <person name="Leisch N."/>
        </authorList>
    </citation>
    <scope>NUCLEOTIDE SEQUENCE [LARGE SCALE GENOMIC DNA]</scope>
    <source>
        <strain evidence="2">IAP13</strain>
    </source>
</reference>
<evidence type="ECO:0000259" key="1">
    <source>
        <dbReference type="PROSITE" id="PS50994"/>
    </source>
</evidence>
<dbReference type="GO" id="GO:0005829">
    <property type="term" value="C:cytosol"/>
    <property type="evidence" value="ECO:0007669"/>
    <property type="project" value="TreeGrafter"/>
</dbReference>
<protein>
    <submittedName>
        <fullName evidence="2">IS30 family transposase</fullName>
    </submittedName>
</protein>
<name>A0AA90NL13_9GAMM</name>
<dbReference type="NCBIfam" id="NF033563">
    <property type="entry name" value="transpos_IS30"/>
    <property type="match status" value="1"/>
</dbReference>
<dbReference type="InterPro" id="IPR051917">
    <property type="entry name" value="Transposase-Integrase"/>
</dbReference>
<dbReference type="PROSITE" id="PS50994">
    <property type="entry name" value="INTEGRASE"/>
    <property type="match status" value="1"/>
</dbReference>
<dbReference type="EMBL" id="JASXSV010000006">
    <property type="protein sequence ID" value="MDP0588653.1"/>
    <property type="molecule type" value="Genomic_DNA"/>
</dbReference>
<dbReference type="InterPro" id="IPR012337">
    <property type="entry name" value="RNaseH-like_sf"/>
</dbReference>
<keyword evidence="3" id="KW-1185">Reference proteome</keyword>
<dbReference type="GO" id="GO:0003676">
    <property type="term" value="F:nucleic acid binding"/>
    <property type="evidence" value="ECO:0007669"/>
    <property type="project" value="InterPro"/>
</dbReference>
<organism evidence="2 3">
    <name type="scientific">Candidatus Endonucleibacter bathymodioli</name>
    <dbReference type="NCBI Taxonomy" id="539814"/>
    <lineage>
        <taxon>Bacteria</taxon>
        <taxon>Pseudomonadati</taxon>
        <taxon>Pseudomonadota</taxon>
        <taxon>Gammaproteobacteria</taxon>
        <taxon>Oceanospirillales</taxon>
        <taxon>Endozoicomonadaceae</taxon>
        <taxon>Candidatus Endonucleibacter</taxon>
    </lineage>
</organism>
<proteinExistence type="predicted"/>